<keyword evidence="4" id="KW-1185">Reference proteome</keyword>
<organism evidence="2 4">
    <name type="scientific">Ficus carica</name>
    <name type="common">Common fig</name>
    <dbReference type="NCBI Taxonomy" id="3494"/>
    <lineage>
        <taxon>Eukaryota</taxon>
        <taxon>Viridiplantae</taxon>
        <taxon>Streptophyta</taxon>
        <taxon>Embryophyta</taxon>
        <taxon>Tracheophyta</taxon>
        <taxon>Spermatophyta</taxon>
        <taxon>Magnoliopsida</taxon>
        <taxon>eudicotyledons</taxon>
        <taxon>Gunneridae</taxon>
        <taxon>Pentapetalae</taxon>
        <taxon>rosids</taxon>
        <taxon>fabids</taxon>
        <taxon>Rosales</taxon>
        <taxon>Moraceae</taxon>
        <taxon>Ficeae</taxon>
        <taxon>Ficus</taxon>
    </lineage>
</organism>
<dbReference type="AlphaFoldDB" id="A0AA88CNP8"/>
<evidence type="ECO:0000256" key="1">
    <source>
        <dbReference type="SAM" id="MobiDB-lite"/>
    </source>
</evidence>
<sequence length="82" mass="10191">MGDSELADCGSDDEDLPRYRRGSPVVWSRRWPRSQGRRRRRERERRDGSQWRTFANLADRAVYVEREPRSQRQREEREWRER</sequence>
<gene>
    <name evidence="2" type="ORF">TIFTF001_049100</name>
    <name evidence="3" type="ORF">TIFTF001_049102</name>
</gene>
<evidence type="ECO:0000313" key="2">
    <source>
        <dbReference type="EMBL" id="GMN23711.1"/>
    </source>
</evidence>
<evidence type="ECO:0000313" key="4">
    <source>
        <dbReference type="Proteomes" id="UP001187192"/>
    </source>
</evidence>
<reference evidence="2" key="1">
    <citation type="submission" date="2023-07" db="EMBL/GenBank/DDBJ databases">
        <title>draft genome sequence of fig (Ficus carica).</title>
        <authorList>
            <person name="Takahashi T."/>
            <person name="Nishimura K."/>
        </authorList>
    </citation>
    <scope>NUCLEOTIDE SEQUENCE</scope>
</reference>
<dbReference type="EMBL" id="BTGU01006809">
    <property type="protein sequence ID" value="GMN23711.1"/>
    <property type="molecule type" value="Genomic_DNA"/>
</dbReference>
<comment type="caution">
    <text evidence="2">The sequence shown here is derived from an EMBL/GenBank/DDBJ whole genome shotgun (WGS) entry which is preliminary data.</text>
</comment>
<evidence type="ECO:0000313" key="3">
    <source>
        <dbReference type="EMBL" id="GMN23744.1"/>
    </source>
</evidence>
<accession>A0AA88CNP8</accession>
<feature type="region of interest" description="Disordered" evidence="1">
    <location>
        <begin position="1"/>
        <end position="20"/>
    </location>
</feature>
<proteinExistence type="predicted"/>
<protein>
    <submittedName>
        <fullName evidence="2">Uncharacterized protein</fullName>
    </submittedName>
</protein>
<name>A0AA88CNP8_FICCA</name>
<dbReference type="Proteomes" id="UP001187192">
    <property type="component" value="Unassembled WGS sequence"/>
</dbReference>
<dbReference type="EMBL" id="BTGU01006810">
    <property type="protein sequence ID" value="GMN23744.1"/>
    <property type="molecule type" value="Genomic_DNA"/>
</dbReference>